<dbReference type="Pfam" id="PF03235">
    <property type="entry name" value="GmrSD_N"/>
    <property type="match status" value="1"/>
</dbReference>
<feature type="region of interest" description="Disordered" evidence="2">
    <location>
        <begin position="52"/>
        <end position="77"/>
    </location>
</feature>
<proteinExistence type="predicted"/>
<dbReference type="Pfam" id="PF07510">
    <property type="entry name" value="GmrSD_C"/>
    <property type="match status" value="1"/>
</dbReference>
<evidence type="ECO:0000313" key="5">
    <source>
        <dbReference type="EMBL" id="QEZ47991.1"/>
    </source>
</evidence>
<reference evidence="5 6" key="1">
    <citation type="submission" date="2018-09" db="EMBL/GenBank/DDBJ databases">
        <title>Complete genome sequence of Cupriavidus oxalaticus T2, a bacterium capable of phenol tolerance and degradation.</title>
        <authorList>
            <person name="Yan J."/>
        </authorList>
    </citation>
    <scope>NUCLEOTIDE SEQUENCE [LARGE SCALE GENOMIC DNA]</scope>
    <source>
        <strain evidence="5 6">T2</strain>
    </source>
</reference>
<evidence type="ECO:0000259" key="4">
    <source>
        <dbReference type="Pfam" id="PF07510"/>
    </source>
</evidence>
<gene>
    <name evidence="5" type="ORF">D2917_28365</name>
</gene>
<dbReference type="PANTHER" id="PTHR35149">
    <property type="entry name" value="SLL5132 PROTEIN"/>
    <property type="match status" value="1"/>
</dbReference>
<protein>
    <submittedName>
        <fullName evidence="5">DUF262 domain-containing protein</fullName>
    </submittedName>
</protein>
<dbReference type="AlphaFoldDB" id="A0A5P3VRS0"/>
<accession>A0A5P3VRS0</accession>
<dbReference type="InterPro" id="IPR004919">
    <property type="entry name" value="GmrSD_N"/>
</dbReference>
<evidence type="ECO:0000259" key="3">
    <source>
        <dbReference type="Pfam" id="PF03235"/>
    </source>
</evidence>
<dbReference type="InterPro" id="IPR011089">
    <property type="entry name" value="GmrSD_C"/>
</dbReference>
<feature type="region of interest" description="Disordered" evidence="2">
    <location>
        <begin position="422"/>
        <end position="450"/>
    </location>
</feature>
<dbReference type="PANTHER" id="PTHR35149:SF2">
    <property type="entry name" value="DUF262 DOMAIN-CONTAINING PROTEIN"/>
    <property type="match status" value="1"/>
</dbReference>
<dbReference type="EMBL" id="CP032519">
    <property type="protein sequence ID" value="QEZ47991.1"/>
    <property type="molecule type" value="Genomic_DNA"/>
</dbReference>
<dbReference type="Proteomes" id="UP000325743">
    <property type="component" value="Chromosome 2"/>
</dbReference>
<name>A0A5P3VRS0_9BURK</name>
<evidence type="ECO:0000256" key="1">
    <source>
        <dbReference type="SAM" id="Coils"/>
    </source>
</evidence>
<feature type="coiled-coil region" evidence="1">
    <location>
        <begin position="265"/>
        <end position="292"/>
    </location>
</feature>
<evidence type="ECO:0000256" key="2">
    <source>
        <dbReference type="SAM" id="MobiDB-lite"/>
    </source>
</evidence>
<feature type="domain" description="GmrSD restriction endonucleases N-terminal" evidence="3">
    <location>
        <begin position="131"/>
        <end position="337"/>
    </location>
</feature>
<organism evidence="5 6">
    <name type="scientific">Cupriavidus oxalaticus</name>
    <dbReference type="NCBI Taxonomy" id="96344"/>
    <lineage>
        <taxon>Bacteria</taxon>
        <taxon>Pseudomonadati</taxon>
        <taxon>Pseudomonadota</taxon>
        <taxon>Betaproteobacteria</taxon>
        <taxon>Burkholderiales</taxon>
        <taxon>Burkholderiaceae</taxon>
        <taxon>Cupriavidus</taxon>
    </lineage>
</organism>
<evidence type="ECO:0000313" key="6">
    <source>
        <dbReference type="Proteomes" id="UP000325743"/>
    </source>
</evidence>
<sequence>MAVPRRLFPAAEQRKGCARALGTTVRSPPSAAGLARLQLHARASDCPPARIRVCDTPRKPRKRQRHETPPRASGMQCPELRTAPREALSGADRRTLRQRPVPRHRATLCPTGMPSMNRVISQTETIEALCTGKIALNIPSYQRPYVWPAEDVVKLLDDVATACADEQPRYYIGTLISARSRIAVDDAACSHELIDGQQRITTLTLLALAIREHLPDHDLVRMTRLGVQPRLTFMIREHAQAFLAREAELATDIRLDDAALKSPYLVHLQQGLKAARQRLQQLTSAEVDLERLADYLYRKVVWVNNIVPSAMNLNRLFARINTGGLQLEQSDILKAQLLREIRHDKQRYDAIWQACEDLNNYFERNVRQLFPLADWQSLGYDDLSQFDAERFRQVGHDNAEADGLTLAQLAADSGQGVVACQAPPSAVGNHRSDSDKTDESEDGEDGGDVDAGHCRSIIGFPLLLMHTYRIFRAERNEPDITCRLHSARFGECFHDFVQTVTEADAIAFIECLWRVRYQFDRWVAKWVRRESNDAEHLFLGSVTTTMSKGRKRLNRWFPEFTPDLVQLQAVRYFTGERTAQYWLSPFLATMMNRMQDTDGRPSNAQEAMATALQDLERIDNVLSMAQDTQKEASFELLCGRSPACDDFGRTDAHLREPLGTGFEHYWFQKLEYVLWKRRAELPELTQERWRAFRISSKNSVEHVHPQQHEHRHEQLEPRVLDSFGNLCLLSPGENSSYSNQNPGKKLIDFEAKAVYDSLKLAHVFARMKREGWNATSIQNHLDRMLQLLRQHYERDIGADAVARQPSEINPARHLRIKCADVHAECFKPRSTPS</sequence>
<keyword evidence="1" id="KW-0175">Coiled coil</keyword>
<feature type="compositionally biased region" description="Acidic residues" evidence="2">
    <location>
        <begin position="438"/>
        <end position="448"/>
    </location>
</feature>
<feature type="domain" description="GmrSD restriction endonucleases C-terminal" evidence="4">
    <location>
        <begin position="656"/>
        <end position="786"/>
    </location>
</feature>